<evidence type="ECO:0000313" key="2">
    <source>
        <dbReference type="EMBL" id="MBA0629567.1"/>
    </source>
</evidence>
<dbReference type="AlphaFoldDB" id="A0A7J8STZ9"/>
<keyword evidence="3" id="KW-1185">Reference proteome</keyword>
<keyword evidence="1" id="KW-0472">Membrane</keyword>
<proteinExistence type="predicted"/>
<evidence type="ECO:0000256" key="1">
    <source>
        <dbReference type="SAM" id="Phobius"/>
    </source>
</evidence>
<organism evidence="2 3">
    <name type="scientific">Gossypium davidsonii</name>
    <name type="common">Davidson's cotton</name>
    <name type="synonym">Gossypium klotzschianum subsp. davidsonii</name>
    <dbReference type="NCBI Taxonomy" id="34287"/>
    <lineage>
        <taxon>Eukaryota</taxon>
        <taxon>Viridiplantae</taxon>
        <taxon>Streptophyta</taxon>
        <taxon>Embryophyta</taxon>
        <taxon>Tracheophyta</taxon>
        <taxon>Spermatophyta</taxon>
        <taxon>Magnoliopsida</taxon>
        <taxon>eudicotyledons</taxon>
        <taxon>Gunneridae</taxon>
        <taxon>Pentapetalae</taxon>
        <taxon>rosids</taxon>
        <taxon>malvids</taxon>
        <taxon>Malvales</taxon>
        <taxon>Malvaceae</taxon>
        <taxon>Malvoideae</taxon>
        <taxon>Gossypium</taxon>
    </lineage>
</organism>
<comment type="caution">
    <text evidence="2">The sequence shown here is derived from an EMBL/GenBank/DDBJ whole genome shotgun (WGS) entry which is preliminary data.</text>
</comment>
<keyword evidence="1" id="KW-0812">Transmembrane</keyword>
<reference evidence="2 3" key="1">
    <citation type="journal article" date="2019" name="Genome Biol. Evol.">
        <title>Insights into the evolution of the New World diploid cottons (Gossypium, subgenus Houzingenia) based on genome sequencing.</title>
        <authorList>
            <person name="Grover C.E."/>
            <person name="Arick M.A. 2nd"/>
            <person name="Thrash A."/>
            <person name="Conover J.L."/>
            <person name="Sanders W.S."/>
            <person name="Peterson D.G."/>
            <person name="Frelichowski J.E."/>
            <person name="Scheffler J.A."/>
            <person name="Scheffler B.E."/>
            <person name="Wendel J.F."/>
        </authorList>
    </citation>
    <scope>NUCLEOTIDE SEQUENCE [LARGE SCALE GENOMIC DNA]</scope>
    <source>
        <strain evidence="2">27</strain>
        <tissue evidence="2">Leaf</tissue>
    </source>
</reference>
<evidence type="ECO:0000313" key="3">
    <source>
        <dbReference type="Proteomes" id="UP000593561"/>
    </source>
</evidence>
<dbReference type="Proteomes" id="UP000593561">
    <property type="component" value="Unassembled WGS sequence"/>
</dbReference>
<name>A0A7J8STZ9_GOSDV</name>
<keyword evidence="1" id="KW-1133">Transmembrane helix</keyword>
<dbReference type="EMBL" id="JABFAC010000011">
    <property type="protein sequence ID" value="MBA0629567.1"/>
    <property type="molecule type" value="Genomic_DNA"/>
</dbReference>
<dbReference type="GO" id="GO:0003676">
    <property type="term" value="F:nucleic acid binding"/>
    <property type="evidence" value="ECO:0007669"/>
    <property type="project" value="InterPro"/>
</dbReference>
<dbReference type="Gene3D" id="3.30.420.10">
    <property type="entry name" value="Ribonuclease H-like superfamily/Ribonuclease H"/>
    <property type="match status" value="1"/>
</dbReference>
<dbReference type="InterPro" id="IPR036397">
    <property type="entry name" value="RNaseH_sf"/>
</dbReference>
<feature type="transmembrane region" description="Helical" evidence="1">
    <location>
        <begin position="6"/>
        <end position="25"/>
    </location>
</feature>
<evidence type="ECO:0008006" key="4">
    <source>
        <dbReference type="Google" id="ProtNLM"/>
    </source>
</evidence>
<gene>
    <name evidence="2" type="ORF">Godav_024106</name>
</gene>
<protein>
    <recommendedName>
        <fullName evidence="4">RNase H type-1 domain-containing protein</fullName>
    </recommendedName>
</protein>
<sequence>MDCWIYQEVAMLSFWGILDSLIIIHNRNWDKMSIRTDSMDIIYAIQVAFSRSSNSSIARRNQQMLSSMIQWEIIYTPQEENTKADRITKFTFNRDEGPQLFAEN</sequence>
<accession>A0A7J8STZ9</accession>
<feature type="non-terminal residue" evidence="2">
    <location>
        <position position="104"/>
    </location>
</feature>